<dbReference type="NCBIfam" id="TIGR04085">
    <property type="entry name" value="rSAM_more_4Fe4S"/>
    <property type="match status" value="1"/>
</dbReference>
<dbReference type="SFLD" id="SFLDG01384">
    <property type="entry name" value="thioether_bond_formation_requi"/>
    <property type="match status" value="1"/>
</dbReference>
<dbReference type="InterPro" id="IPR034485">
    <property type="entry name" value="Anaerobic_Cys-type_sulfatase-m"/>
</dbReference>
<dbReference type="PANTHER" id="PTHR43273:SF3">
    <property type="entry name" value="ANAEROBIC SULFATASE-MATURATING ENZYME HOMOLOG ASLB-RELATED"/>
    <property type="match status" value="1"/>
</dbReference>
<keyword evidence="2" id="KW-0949">S-adenosyl-L-methionine</keyword>
<evidence type="ECO:0000259" key="7">
    <source>
        <dbReference type="PROSITE" id="PS51918"/>
    </source>
</evidence>
<dbReference type="NCBIfam" id="TIGR03942">
    <property type="entry name" value="sulfatase_rSAM"/>
    <property type="match status" value="1"/>
</dbReference>
<comment type="caution">
    <text evidence="8">The sequence shown here is derived from an EMBL/GenBank/DDBJ whole genome shotgun (WGS) entry which is preliminary data.</text>
</comment>
<accession>A0ABQ0BI54</accession>
<keyword evidence="9" id="KW-1185">Reference proteome</keyword>
<evidence type="ECO:0000256" key="3">
    <source>
        <dbReference type="ARBA" id="ARBA00022723"/>
    </source>
</evidence>
<evidence type="ECO:0000313" key="8">
    <source>
        <dbReference type="EMBL" id="GAA6411137.1"/>
    </source>
</evidence>
<evidence type="ECO:0000313" key="9">
    <source>
        <dbReference type="Proteomes" id="UP001600943"/>
    </source>
</evidence>
<name>A0ABQ0BI54_9FIRM</name>
<proteinExistence type="inferred from homology"/>
<dbReference type="InterPro" id="IPR007197">
    <property type="entry name" value="rSAM"/>
</dbReference>
<reference evidence="8 9" key="1">
    <citation type="submission" date="2024-04" db="EMBL/GenBank/DDBJ databases">
        <title>Defined microbial consortia suppress multidrug-resistant proinflammatory Enterobacteriaceae via ecological control.</title>
        <authorList>
            <person name="Furuichi M."/>
            <person name="Kawaguchi T."/>
            <person name="Pust M."/>
            <person name="Yasuma K."/>
            <person name="Plichta D."/>
            <person name="Hasegawa N."/>
            <person name="Ohya T."/>
            <person name="Bhattarai S."/>
            <person name="Sasajima S."/>
            <person name="Aoto Y."/>
            <person name="Tuganbaev T."/>
            <person name="Yaginuma M."/>
            <person name="Ueda M."/>
            <person name="Okahashi N."/>
            <person name="Amafuji K."/>
            <person name="Kiridooshi Y."/>
            <person name="Sugita K."/>
            <person name="Strazar M."/>
            <person name="Skelly A."/>
            <person name="Suda W."/>
            <person name="Hattori M."/>
            <person name="Nakamoto N."/>
            <person name="Caballero S."/>
            <person name="Norman J."/>
            <person name="Olle B."/>
            <person name="Tanoue T."/>
            <person name="Arita M."/>
            <person name="Bucci V."/>
            <person name="Atarashi K."/>
            <person name="Xavier R."/>
            <person name="Honda K."/>
        </authorList>
    </citation>
    <scope>NUCLEOTIDE SEQUENCE [LARGE SCALE GENOMIC DNA]</scope>
    <source>
        <strain evidence="9">k04-0078-D8-1</strain>
    </source>
</reference>
<dbReference type="InterPro" id="IPR013785">
    <property type="entry name" value="Aldolase_TIM"/>
</dbReference>
<dbReference type="SFLD" id="SFLDG01072">
    <property type="entry name" value="dehydrogenase_like"/>
    <property type="match status" value="1"/>
</dbReference>
<dbReference type="Pfam" id="PF13186">
    <property type="entry name" value="SPASM"/>
    <property type="match status" value="1"/>
</dbReference>
<evidence type="ECO:0000256" key="5">
    <source>
        <dbReference type="ARBA" id="ARBA00023014"/>
    </source>
</evidence>
<dbReference type="InterPro" id="IPR058240">
    <property type="entry name" value="rSAM_sf"/>
</dbReference>
<protein>
    <submittedName>
        <fullName evidence="8">SPASM domain-containing protein</fullName>
    </submittedName>
</protein>
<dbReference type="SFLD" id="SFLDG01067">
    <property type="entry name" value="SPASM/twitch_domain_containing"/>
    <property type="match status" value="1"/>
</dbReference>
<dbReference type="InterPro" id="IPR023867">
    <property type="entry name" value="Sulphatase_maturase_rSAM"/>
</dbReference>
<feature type="domain" description="Radical SAM core" evidence="7">
    <location>
        <begin position="1"/>
        <end position="220"/>
    </location>
</feature>
<dbReference type="SFLD" id="SFLDG01386">
    <property type="entry name" value="main_SPASM_domain-containing"/>
    <property type="match status" value="1"/>
</dbReference>
<sequence length="371" mass="42416">MPALNVMIKPASGLCNMRCTYCFYTDEVNHRKMGNLGIMSPETLENVIRKSLEFAEGVCTFAFQGGEPTLAGLAYFERAVELEKKYNRHSVVIQNALQTNGYLLDEEWCRFLGENHFLVGLSIDGIRCTHDSCRKDKQGEGTFAKVFSSAQMLKDHKVDFNVLTVVNKKTAPRIHRIYQQYQKWGFSFQQYIACLDALDSSAQKEAYGLEPELYGQFLIELFELWYADYQKGTQPYIRQFENYIGILMGGYPDACEQNGVCGLQNVVEADGSVYPCDFYVLDGYSIGNLNEDSFGEIYEKRAASGFVERSQNQSGQCKDCRYYSVCRGGCRRNRVEEAGGAVNCFCRSYQMFFDRCYDRLCLIAEQLSHRY</sequence>
<comment type="cofactor">
    <cofactor evidence="1">
        <name>[4Fe-4S] cluster</name>
        <dbReference type="ChEBI" id="CHEBI:49883"/>
    </cofactor>
</comment>
<evidence type="ECO:0000256" key="4">
    <source>
        <dbReference type="ARBA" id="ARBA00023004"/>
    </source>
</evidence>
<organism evidence="8 9">
    <name type="scientific">Blautia hominis</name>
    <dbReference type="NCBI Taxonomy" id="2025493"/>
    <lineage>
        <taxon>Bacteria</taxon>
        <taxon>Bacillati</taxon>
        <taxon>Bacillota</taxon>
        <taxon>Clostridia</taxon>
        <taxon>Lachnospirales</taxon>
        <taxon>Lachnospiraceae</taxon>
        <taxon>Blautia</taxon>
    </lineage>
</organism>
<comment type="similarity">
    <text evidence="6">Belongs to the radical SAM superfamily. Anaerobic sulfatase-maturating enzyme family.</text>
</comment>
<dbReference type="RefSeq" id="WP_302417117.1">
    <property type="nucleotide sequence ID" value="NZ_BAABYW010000002.1"/>
</dbReference>
<evidence type="ECO:0000256" key="2">
    <source>
        <dbReference type="ARBA" id="ARBA00022691"/>
    </source>
</evidence>
<dbReference type="SFLD" id="SFLDF00289">
    <property type="entry name" value="anaerobic_Cys-type_sulfatase-m"/>
    <property type="match status" value="1"/>
</dbReference>
<dbReference type="SUPFAM" id="SSF102114">
    <property type="entry name" value="Radical SAM enzymes"/>
    <property type="match status" value="1"/>
</dbReference>
<keyword evidence="5" id="KW-0411">Iron-sulfur</keyword>
<keyword evidence="3" id="KW-0479">Metal-binding</keyword>
<evidence type="ECO:0000256" key="1">
    <source>
        <dbReference type="ARBA" id="ARBA00001966"/>
    </source>
</evidence>
<dbReference type="SFLD" id="SFLDS00029">
    <property type="entry name" value="Radical_SAM"/>
    <property type="match status" value="1"/>
</dbReference>
<dbReference type="EMBL" id="BAABYW010000002">
    <property type="protein sequence ID" value="GAA6411137.1"/>
    <property type="molecule type" value="Genomic_DNA"/>
</dbReference>
<dbReference type="CDD" id="cd01335">
    <property type="entry name" value="Radical_SAM"/>
    <property type="match status" value="1"/>
</dbReference>
<dbReference type="Proteomes" id="UP001600943">
    <property type="component" value="Unassembled WGS sequence"/>
</dbReference>
<dbReference type="InterPro" id="IPR023885">
    <property type="entry name" value="4Fe4S-binding_SPASM_dom"/>
</dbReference>
<dbReference type="PANTHER" id="PTHR43273">
    <property type="entry name" value="ANAEROBIC SULFATASE-MATURATING ENZYME HOMOLOG ASLB-RELATED"/>
    <property type="match status" value="1"/>
</dbReference>
<dbReference type="Gene3D" id="3.20.20.70">
    <property type="entry name" value="Aldolase class I"/>
    <property type="match status" value="1"/>
</dbReference>
<evidence type="ECO:0000256" key="6">
    <source>
        <dbReference type="ARBA" id="ARBA00023601"/>
    </source>
</evidence>
<dbReference type="PROSITE" id="PS51918">
    <property type="entry name" value="RADICAL_SAM"/>
    <property type="match status" value="1"/>
</dbReference>
<keyword evidence="4" id="KW-0408">Iron</keyword>
<dbReference type="Pfam" id="PF04055">
    <property type="entry name" value="Radical_SAM"/>
    <property type="match status" value="1"/>
</dbReference>
<gene>
    <name evidence="8" type="ORF">K040078D81_52540</name>
</gene>